<keyword evidence="2" id="KW-0238">DNA-binding</keyword>
<dbReference type="PRINTS" id="PR00037">
    <property type="entry name" value="HTHLACR"/>
</dbReference>
<dbReference type="AlphaFoldDB" id="A0A564TX93"/>
<reference evidence="5 6" key="1">
    <citation type="submission" date="2019-07" db="EMBL/GenBank/DDBJ databases">
        <authorList>
            <person name="Hibberd C M."/>
            <person name="Gehrig L. J."/>
            <person name="Chang H.-W."/>
            <person name="Venkatesh S."/>
        </authorList>
    </citation>
    <scope>NUCLEOTIDE SEQUENCE [LARGE SCALE GENOMIC DNA]</scope>
    <source>
        <strain evidence="5">Ruminococcus_torques_SSTS_Bg7063</strain>
    </source>
</reference>
<dbReference type="SUPFAM" id="SSF46785">
    <property type="entry name" value="Winged helix' DNA-binding domain"/>
    <property type="match status" value="1"/>
</dbReference>
<dbReference type="Pfam" id="PF00455">
    <property type="entry name" value="DeoRC"/>
    <property type="match status" value="1"/>
</dbReference>
<dbReference type="SUPFAM" id="SSF100950">
    <property type="entry name" value="NagB/RpiA/CoA transferase-like"/>
    <property type="match status" value="1"/>
</dbReference>
<evidence type="ECO:0000256" key="2">
    <source>
        <dbReference type="ARBA" id="ARBA00023125"/>
    </source>
</evidence>
<evidence type="ECO:0000259" key="4">
    <source>
        <dbReference type="PROSITE" id="PS51000"/>
    </source>
</evidence>
<dbReference type="GO" id="GO:0003700">
    <property type="term" value="F:DNA-binding transcription factor activity"/>
    <property type="evidence" value="ECO:0007669"/>
    <property type="project" value="InterPro"/>
</dbReference>
<dbReference type="InterPro" id="IPR036390">
    <property type="entry name" value="WH_DNA-bd_sf"/>
</dbReference>
<feature type="domain" description="HTH deoR-type" evidence="4">
    <location>
        <begin position="36"/>
        <end position="91"/>
    </location>
</feature>
<dbReference type="PROSITE" id="PS51000">
    <property type="entry name" value="HTH_DEOR_2"/>
    <property type="match status" value="1"/>
</dbReference>
<dbReference type="Gene3D" id="1.10.10.10">
    <property type="entry name" value="Winged helix-like DNA-binding domain superfamily/Winged helix DNA-binding domain"/>
    <property type="match status" value="1"/>
</dbReference>
<keyword evidence="1" id="KW-0805">Transcription regulation</keyword>
<evidence type="ECO:0000313" key="5">
    <source>
        <dbReference type="EMBL" id="VUX11846.1"/>
    </source>
</evidence>
<dbReference type="RefSeq" id="WP_144367204.1">
    <property type="nucleotide sequence ID" value="NZ_CABHNA010000057.1"/>
</dbReference>
<protein>
    <submittedName>
        <fullName evidence="5">Glucitol operon repressor</fullName>
    </submittedName>
</protein>
<dbReference type="GO" id="GO:0003677">
    <property type="term" value="F:DNA binding"/>
    <property type="evidence" value="ECO:0007669"/>
    <property type="project" value="UniProtKB-KW"/>
</dbReference>
<dbReference type="EMBL" id="CABHNA010000057">
    <property type="protein sequence ID" value="VUX11846.1"/>
    <property type="molecule type" value="Genomic_DNA"/>
</dbReference>
<dbReference type="PANTHER" id="PTHR30363:SF44">
    <property type="entry name" value="AGA OPERON TRANSCRIPTIONAL REPRESSOR-RELATED"/>
    <property type="match status" value="1"/>
</dbReference>
<dbReference type="Pfam" id="PF08220">
    <property type="entry name" value="HTH_DeoR"/>
    <property type="match status" value="1"/>
</dbReference>
<evidence type="ECO:0000313" key="6">
    <source>
        <dbReference type="Proteomes" id="UP000363661"/>
    </source>
</evidence>
<dbReference type="InterPro" id="IPR018356">
    <property type="entry name" value="Tscrpt_reg_HTH_DeoR_CS"/>
</dbReference>
<dbReference type="SMART" id="SM00420">
    <property type="entry name" value="HTH_DEOR"/>
    <property type="match status" value="1"/>
</dbReference>
<dbReference type="Proteomes" id="UP000363661">
    <property type="component" value="Unassembled WGS sequence"/>
</dbReference>
<evidence type="ECO:0000256" key="1">
    <source>
        <dbReference type="ARBA" id="ARBA00023015"/>
    </source>
</evidence>
<dbReference type="InterPro" id="IPR014036">
    <property type="entry name" value="DeoR-like_C"/>
</dbReference>
<accession>A0A564TX93</accession>
<proteinExistence type="predicted"/>
<dbReference type="InterPro" id="IPR036388">
    <property type="entry name" value="WH-like_DNA-bd_sf"/>
</dbReference>
<name>A0A564TX93_9FIRM</name>
<keyword evidence="6" id="KW-1185">Reference proteome</keyword>
<dbReference type="InterPro" id="IPR050313">
    <property type="entry name" value="Carb_Metab_HTH_regulators"/>
</dbReference>
<gene>
    <name evidence="5" type="primary">srlR</name>
    <name evidence="5" type="ORF">RTSSTS7063_01757</name>
</gene>
<evidence type="ECO:0000256" key="3">
    <source>
        <dbReference type="ARBA" id="ARBA00023163"/>
    </source>
</evidence>
<organism evidence="5 6">
    <name type="scientific">[Ruminococcus] torques</name>
    <dbReference type="NCBI Taxonomy" id="33039"/>
    <lineage>
        <taxon>Bacteria</taxon>
        <taxon>Bacillati</taxon>
        <taxon>Bacillota</taxon>
        <taxon>Clostridia</taxon>
        <taxon>Lachnospirales</taxon>
        <taxon>Lachnospiraceae</taxon>
        <taxon>Mediterraneibacter</taxon>
    </lineage>
</organism>
<keyword evidence="3" id="KW-0804">Transcription</keyword>
<dbReference type="SMART" id="SM01134">
    <property type="entry name" value="DeoRC"/>
    <property type="match status" value="1"/>
</dbReference>
<sequence length="285" mass="31722">MDSKKKSIAKHMSNEVLLKKGSVNSENEERKVGMAAKDRIMVIRQKVQAEKKISVVDLSRICNVTEETIRRDLDKLETEGVVTRVHGGAIWNEGAQKEGVHFYRRMSKHLKEKQEIARKATGLFEGKNTIVADSSTTVVEALKLLPNSTDITVVTNSTEIFREFQQSAINFISTGGEYNKKSCSLQGQLAKTNIAKYNVSLALISCKGVSIEKGVQDTNESEAEIKKAMLAQADEVALLVDSSKFDQSAFVSLIGLDKVNYIITDSRPSDEWVAYCESHEIQLIY</sequence>
<dbReference type="PANTHER" id="PTHR30363">
    <property type="entry name" value="HTH-TYPE TRANSCRIPTIONAL REGULATOR SRLR-RELATED"/>
    <property type="match status" value="1"/>
</dbReference>
<dbReference type="PROSITE" id="PS00894">
    <property type="entry name" value="HTH_DEOR_1"/>
    <property type="match status" value="1"/>
</dbReference>
<dbReference type="InterPro" id="IPR001034">
    <property type="entry name" value="DeoR_HTH"/>
</dbReference>
<dbReference type="InterPro" id="IPR037171">
    <property type="entry name" value="NagB/RpiA_transferase-like"/>
</dbReference>